<keyword evidence="2" id="KW-0812">Transmembrane</keyword>
<comment type="caution">
    <text evidence="3">The sequence shown here is derived from an EMBL/GenBank/DDBJ whole genome shotgun (WGS) entry which is preliminary data.</text>
</comment>
<keyword evidence="4" id="KW-1185">Reference proteome</keyword>
<dbReference type="InterPro" id="IPR016032">
    <property type="entry name" value="Sig_transdc_resp-reg_C-effctor"/>
</dbReference>
<dbReference type="AlphaFoldDB" id="A0A3N4PHU7"/>
<dbReference type="GO" id="GO:0003677">
    <property type="term" value="F:DNA binding"/>
    <property type="evidence" value="ECO:0007669"/>
    <property type="project" value="InterPro"/>
</dbReference>
<sequence>MKLTRYMPLKQVNKIILLILIFTFQLTWSQIIREKYIEKIDSVAEKAEKLRYKYPDSAKVILQQRFEQVLPKDTIKAIDILLRIANISGTNAEYMDSYDAFWKALLLVDEIDNEMLKSVIYKRLGRFYGYSGRKEQSFEYLNKSLSIDKDLVAKGVLEKGDLVVDYYLLSSNYREAEEIELAHQYIDSCFLYYSESRNPIDKAYLNFEKAVVTSLQGNKHEAIELIKTLIPWFNKNDPSYLVLVYKYWGDIYLDLGDLKKSEVHYNKALQNSENYNSHIDFTPLIYEKLTELYVRKEDYKKAFENQQKAKNLDVEIFDSRSKRNQSLLEIKDKFRIEKKKQEDLIQLQHIKQLEQEEEITNLQRIILIAVIVFLVIIGVVYFNYLKSKHKTEKLLIRKNKELEIKKAQELLELKNKELASSALQLIEKDEFLKTLKAKVKGTDGSIKTQEVNRLLRTISVSNNNNWEEFKLRFIEVNKEFYEQISSKHPKLSQGDQKICALIKLNFSSKDMARLLGISVESVHTTRYRLRKKMGLSRSTNLEDYINSI</sequence>
<name>A0A3N4PHU7_9FLAO</name>
<dbReference type="Gene3D" id="1.25.40.10">
    <property type="entry name" value="Tetratricopeptide repeat domain"/>
    <property type="match status" value="2"/>
</dbReference>
<dbReference type="SUPFAM" id="SSF46894">
    <property type="entry name" value="C-terminal effector domain of the bipartite response regulators"/>
    <property type="match status" value="1"/>
</dbReference>
<protein>
    <recommendedName>
        <fullName evidence="5">HTH luxR-type domain-containing protein</fullName>
    </recommendedName>
</protein>
<evidence type="ECO:0000313" key="4">
    <source>
        <dbReference type="Proteomes" id="UP000270856"/>
    </source>
</evidence>
<evidence type="ECO:0008006" key="5">
    <source>
        <dbReference type="Google" id="ProtNLM"/>
    </source>
</evidence>
<keyword evidence="1" id="KW-0802">TPR repeat</keyword>
<dbReference type="InterPro" id="IPR011990">
    <property type="entry name" value="TPR-like_helical_dom_sf"/>
</dbReference>
<feature type="repeat" description="TPR" evidence="1">
    <location>
        <begin position="118"/>
        <end position="151"/>
    </location>
</feature>
<evidence type="ECO:0000256" key="2">
    <source>
        <dbReference type="SAM" id="Phobius"/>
    </source>
</evidence>
<dbReference type="SUPFAM" id="SSF48452">
    <property type="entry name" value="TPR-like"/>
    <property type="match status" value="2"/>
</dbReference>
<dbReference type="OrthoDB" id="1090267at2"/>
<dbReference type="Proteomes" id="UP000270856">
    <property type="component" value="Unassembled WGS sequence"/>
</dbReference>
<dbReference type="GO" id="GO:0006355">
    <property type="term" value="P:regulation of DNA-templated transcription"/>
    <property type="evidence" value="ECO:0007669"/>
    <property type="project" value="InterPro"/>
</dbReference>
<dbReference type="Pfam" id="PF13181">
    <property type="entry name" value="TPR_8"/>
    <property type="match status" value="2"/>
</dbReference>
<dbReference type="PROSITE" id="PS50005">
    <property type="entry name" value="TPR"/>
    <property type="match status" value="1"/>
</dbReference>
<keyword evidence="2" id="KW-0472">Membrane</keyword>
<proteinExistence type="predicted"/>
<evidence type="ECO:0000256" key="1">
    <source>
        <dbReference type="PROSITE-ProRule" id="PRU00339"/>
    </source>
</evidence>
<accession>A0A3N4PHU7</accession>
<feature type="transmembrane region" description="Helical" evidence="2">
    <location>
        <begin position="365"/>
        <end position="385"/>
    </location>
</feature>
<dbReference type="InterPro" id="IPR036388">
    <property type="entry name" value="WH-like_DNA-bd_sf"/>
</dbReference>
<reference evidence="3 4" key="1">
    <citation type="submission" date="2018-11" db="EMBL/GenBank/DDBJ databases">
        <title>Aureibaculum marinum gen. nov., sp. nov., a member of the family Flavobacteriaceae isolated from the Bohai Sea.</title>
        <authorList>
            <person name="Ji X."/>
        </authorList>
    </citation>
    <scope>NUCLEOTIDE SEQUENCE [LARGE SCALE GENOMIC DNA]</scope>
    <source>
        <strain evidence="3 4">BH-SD17</strain>
    </source>
</reference>
<gene>
    <name evidence="3" type="ORF">EGM88_04550</name>
</gene>
<dbReference type="SMART" id="SM00028">
    <property type="entry name" value="TPR"/>
    <property type="match status" value="4"/>
</dbReference>
<dbReference type="RefSeq" id="WP_123896790.1">
    <property type="nucleotide sequence ID" value="NZ_RPFJ01000005.1"/>
</dbReference>
<evidence type="ECO:0000313" key="3">
    <source>
        <dbReference type="EMBL" id="RPD99123.1"/>
    </source>
</evidence>
<dbReference type="EMBL" id="RPFJ01000005">
    <property type="protein sequence ID" value="RPD99123.1"/>
    <property type="molecule type" value="Genomic_DNA"/>
</dbReference>
<dbReference type="Gene3D" id="1.10.10.10">
    <property type="entry name" value="Winged helix-like DNA-binding domain superfamily/Winged helix DNA-binding domain"/>
    <property type="match status" value="1"/>
</dbReference>
<dbReference type="InterPro" id="IPR019734">
    <property type="entry name" value="TPR_rpt"/>
</dbReference>
<keyword evidence="2" id="KW-1133">Transmembrane helix</keyword>
<organism evidence="3 4">
    <name type="scientific">Aureibaculum marinum</name>
    <dbReference type="NCBI Taxonomy" id="2487930"/>
    <lineage>
        <taxon>Bacteria</taxon>
        <taxon>Pseudomonadati</taxon>
        <taxon>Bacteroidota</taxon>
        <taxon>Flavobacteriia</taxon>
        <taxon>Flavobacteriales</taxon>
        <taxon>Flavobacteriaceae</taxon>
        <taxon>Aureibaculum</taxon>
    </lineage>
</organism>